<feature type="compositionally biased region" description="Basic and acidic residues" evidence="7">
    <location>
        <begin position="192"/>
        <end position="204"/>
    </location>
</feature>
<feature type="compositionally biased region" description="Acidic residues" evidence="7">
    <location>
        <begin position="420"/>
        <end position="443"/>
    </location>
</feature>
<protein>
    <submittedName>
        <fullName evidence="8">Nucleolar protein 14</fullName>
    </submittedName>
</protein>
<dbReference type="InterPro" id="IPR007276">
    <property type="entry name" value="Nop14"/>
</dbReference>
<feature type="compositionally biased region" description="Acidic residues" evidence="7">
    <location>
        <begin position="173"/>
        <end position="191"/>
    </location>
</feature>
<accession>A0AAN6E5P7</accession>
<feature type="region of interest" description="Disordered" evidence="7">
    <location>
        <begin position="263"/>
        <end position="403"/>
    </location>
</feature>
<comment type="caution">
    <text evidence="8">The sequence shown here is derived from an EMBL/GenBank/DDBJ whole genome shotgun (WGS) entry which is preliminary data.</text>
</comment>
<keyword evidence="5" id="KW-0539">Nucleus</keyword>
<feature type="compositionally biased region" description="Basic and acidic residues" evidence="7">
    <location>
        <begin position="44"/>
        <end position="67"/>
    </location>
</feature>
<keyword evidence="3" id="KW-0690">Ribosome biogenesis</keyword>
<feature type="region of interest" description="Disordered" evidence="7">
    <location>
        <begin position="416"/>
        <end position="464"/>
    </location>
</feature>
<dbReference type="EMBL" id="MU404350">
    <property type="protein sequence ID" value="KAI1618566.1"/>
    <property type="molecule type" value="Genomic_DNA"/>
</dbReference>
<gene>
    <name evidence="8" type="ORF">EDD36DRAFT_426704</name>
</gene>
<evidence type="ECO:0000256" key="2">
    <source>
        <dbReference type="ARBA" id="ARBA00007466"/>
    </source>
</evidence>
<dbReference type="GO" id="GO:0030692">
    <property type="term" value="C:Noc4p-Nop14p complex"/>
    <property type="evidence" value="ECO:0007669"/>
    <property type="project" value="TreeGrafter"/>
</dbReference>
<comment type="similarity">
    <text evidence="2">Belongs to the NOP14 family.</text>
</comment>
<feature type="compositionally biased region" description="Basic and acidic residues" evidence="7">
    <location>
        <begin position="87"/>
        <end position="102"/>
    </location>
</feature>
<comment type="function">
    <text evidence="6">Involved in nucleolar processing of pre-18S ribosomal RNA. Has a role in the nuclear export of 40S pre-ribosomal subunit to the cytoplasm.</text>
</comment>
<keyword evidence="9" id="KW-1185">Reference proteome</keyword>
<comment type="subcellular location">
    <subcellularLocation>
        <location evidence="1">Nucleus</location>
        <location evidence="1">Nucleolus</location>
    </subcellularLocation>
</comment>
<name>A0AAN6E5P7_9EURO</name>
<dbReference type="Proteomes" id="UP001203852">
    <property type="component" value="Unassembled WGS sequence"/>
</dbReference>
<dbReference type="GO" id="GO:0030490">
    <property type="term" value="P:maturation of SSU-rRNA"/>
    <property type="evidence" value="ECO:0007669"/>
    <property type="project" value="TreeGrafter"/>
</dbReference>
<keyword evidence="4" id="KW-0698">rRNA processing</keyword>
<dbReference type="AlphaFoldDB" id="A0AAN6E5P7"/>
<reference evidence="8" key="1">
    <citation type="journal article" date="2022" name="bioRxiv">
        <title>Deciphering the potential niche of two novel black yeast fungi from a biological soil crust based on their genomes, phenotypes, and melanin regulation.</title>
        <authorList>
            <consortium name="DOE Joint Genome Institute"/>
            <person name="Carr E.C."/>
            <person name="Barton Q."/>
            <person name="Grambo S."/>
            <person name="Sullivan M."/>
            <person name="Renfro C.M."/>
            <person name="Kuo A."/>
            <person name="Pangilinan J."/>
            <person name="Lipzen A."/>
            <person name="Keymanesh K."/>
            <person name="Savage E."/>
            <person name="Barry K."/>
            <person name="Grigoriev I.V."/>
            <person name="Riekhof W.R."/>
            <person name="Harris S.S."/>
        </authorList>
    </citation>
    <scope>NUCLEOTIDE SEQUENCE</scope>
    <source>
        <strain evidence="8">JF 03-4F</strain>
    </source>
</reference>
<dbReference type="PANTHER" id="PTHR23183:SF0">
    <property type="entry name" value="NUCLEOLAR PROTEIN 14"/>
    <property type="match status" value="1"/>
</dbReference>
<feature type="region of interest" description="Disordered" evidence="7">
    <location>
        <begin position="818"/>
        <end position="852"/>
    </location>
</feature>
<evidence type="ECO:0000256" key="4">
    <source>
        <dbReference type="ARBA" id="ARBA00022552"/>
    </source>
</evidence>
<sequence length="902" mass="101524">MAPSQLKQLKASLRENGVLGPQKSKKQRKATSKDAQKRSQRNAALEDIRERFNPFEVKAPARRDKFEVASGKKSQASVGRPGVTRGLGEERRRETLLKEMQSRHKVGALVDRRFGENDPTMTPEERAAERFARQNERKLRKTSMFNLEDDSEEELALTHGGRSLDFGGPARDDFDEGDVTLSDDENEDFEAQDDRPRKKLRLEDGTSAVEDEEGDEMPQRKKTKTEVMKEVIAKSKMYKAERQAAKEDDDSLRAQLDQGMSEFYEAMQGRKAPEKQLPSPPSTEAEPQMDPARAAMLAGKSREDAEKEYEANLRALKLEARSKPSVRTKTDEEKAAQEAARLEELERKRMRRMKGEAESSDEEDQQEAEPGLDQDVDEDDAEAFGLSAPEVVPTKELDVEDEDDFMLDDDLIETNSEAEMASEQDDEESESEEEPEDDGDDDFINGLVLPPASKIAQTKPGDKSTVSDNLAYTFPCPQTHQELLAVVKGSKTTDLPTIVQRIRALYHKGLVQGNQDKLDAFAGVLTHHLAYLADTDADVPFSVLESLIRHLHSMAKGSPQVVGDAFRERLQTIAEERPLKLSPGDLIILTAVSTIFPTSDHFHSVVTPAMLTLGRYLGQSSVQSLHDLGVGAYCCSLALRYQRLAGRYIPEVVNYVVNALATFAPVPMSEKDQVENPLNVPIRLPAQSLRIRSSEKGPEKLSFKDLVLSNGGDGKNVSALALFNAFVHLSRQIGDLWKEKKAFPEIVAPLIQVLNHVTSHPGKLPKQTLHLVKDARDTLFGLQSAAIKSRVPLLLHHHRPLAIKQSIPAFIENYNPDRHYDPDEQRSQLSKLKAEHKKERKGAMRELRKDANFMAREQLREKKEKDAAYDKKFKRLVAEIQGEEGKEKKEYEKEKRKRQGRF</sequence>
<feature type="compositionally biased region" description="Basic and acidic residues" evidence="7">
    <location>
        <begin position="300"/>
        <end position="357"/>
    </location>
</feature>
<dbReference type="GO" id="GO:0032040">
    <property type="term" value="C:small-subunit processome"/>
    <property type="evidence" value="ECO:0007669"/>
    <property type="project" value="InterPro"/>
</dbReference>
<dbReference type="Pfam" id="PF04147">
    <property type="entry name" value="Nop14"/>
    <property type="match status" value="1"/>
</dbReference>
<evidence type="ECO:0000256" key="1">
    <source>
        <dbReference type="ARBA" id="ARBA00004604"/>
    </source>
</evidence>
<dbReference type="PANTHER" id="PTHR23183">
    <property type="entry name" value="NOP14"/>
    <property type="match status" value="1"/>
</dbReference>
<evidence type="ECO:0000256" key="3">
    <source>
        <dbReference type="ARBA" id="ARBA00022517"/>
    </source>
</evidence>
<evidence type="ECO:0000256" key="7">
    <source>
        <dbReference type="SAM" id="MobiDB-lite"/>
    </source>
</evidence>
<evidence type="ECO:0000313" key="8">
    <source>
        <dbReference type="EMBL" id="KAI1618566.1"/>
    </source>
</evidence>
<evidence type="ECO:0000256" key="6">
    <source>
        <dbReference type="ARBA" id="ARBA00024695"/>
    </source>
</evidence>
<feature type="compositionally biased region" description="Basic and acidic residues" evidence="7">
    <location>
        <begin position="123"/>
        <end position="137"/>
    </location>
</feature>
<feature type="compositionally biased region" description="Acidic residues" evidence="7">
    <location>
        <begin position="358"/>
        <end position="382"/>
    </location>
</feature>
<evidence type="ECO:0000313" key="9">
    <source>
        <dbReference type="Proteomes" id="UP001203852"/>
    </source>
</evidence>
<proteinExistence type="inferred from homology"/>
<evidence type="ECO:0000256" key="5">
    <source>
        <dbReference type="ARBA" id="ARBA00023242"/>
    </source>
</evidence>
<feature type="region of interest" description="Disordered" evidence="7">
    <location>
        <begin position="1"/>
        <end position="227"/>
    </location>
</feature>
<organism evidence="8 9">
    <name type="scientific">Exophiala viscosa</name>
    <dbReference type="NCBI Taxonomy" id="2486360"/>
    <lineage>
        <taxon>Eukaryota</taxon>
        <taxon>Fungi</taxon>
        <taxon>Dikarya</taxon>
        <taxon>Ascomycota</taxon>
        <taxon>Pezizomycotina</taxon>
        <taxon>Eurotiomycetes</taxon>
        <taxon>Chaetothyriomycetidae</taxon>
        <taxon>Chaetothyriales</taxon>
        <taxon>Herpotrichiellaceae</taxon>
        <taxon>Exophiala</taxon>
    </lineage>
</organism>